<dbReference type="AlphaFoldDB" id="A0A2K1G2C1"/>
<feature type="transmembrane region" description="Helical" evidence="15">
    <location>
        <begin position="43"/>
        <end position="60"/>
    </location>
</feature>
<dbReference type="InterPro" id="IPR005467">
    <property type="entry name" value="His_kinase_dom"/>
</dbReference>
<dbReference type="Pfam" id="PF13493">
    <property type="entry name" value="DUF4118"/>
    <property type="match status" value="1"/>
</dbReference>
<evidence type="ECO:0000256" key="10">
    <source>
        <dbReference type="ARBA" id="ARBA00022989"/>
    </source>
</evidence>
<dbReference type="PROSITE" id="PS50109">
    <property type="entry name" value="HIS_KIN"/>
    <property type="match status" value="1"/>
</dbReference>
<feature type="transmembrane region" description="Helical" evidence="15">
    <location>
        <begin position="92"/>
        <end position="109"/>
    </location>
</feature>
<keyword evidence="13" id="KW-0175">Coiled coil</keyword>
<proteinExistence type="predicted"/>
<reference evidence="17 18" key="1">
    <citation type="submission" date="2018-01" db="EMBL/GenBank/DDBJ databases">
        <title>Whole genome sequence of Azospirillum brasilense REC3 isolated from strawberry roots.</title>
        <authorList>
            <person name="Fontana C.A."/>
            <person name="Salazar S.M."/>
            <person name="Bassi D."/>
            <person name="Puglisi E."/>
            <person name="Lovaisa N.C."/>
            <person name="Toffoli L.M."/>
            <person name="Pedraza R."/>
            <person name="Cocconcelli P.S."/>
        </authorList>
    </citation>
    <scope>NUCLEOTIDE SEQUENCE [LARGE SCALE GENOMIC DNA]</scope>
    <source>
        <strain evidence="17 18">REC3</strain>
        <plasmid evidence="17">p7unnamed</plasmid>
    </source>
</reference>
<feature type="domain" description="Histidine kinase" evidence="16">
    <location>
        <begin position="149"/>
        <end position="339"/>
    </location>
</feature>
<keyword evidence="4" id="KW-0597">Phosphoprotein</keyword>
<keyword evidence="9" id="KW-0067">ATP-binding</keyword>
<dbReference type="EMBL" id="POWG01000010">
    <property type="protein sequence ID" value="PNQ98829.1"/>
    <property type="molecule type" value="Genomic_DNA"/>
</dbReference>
<dbReference type="GO" id="GO:0016020">
    <property type="term" value="C:membrane"/>
    <property type="evidence" value="ECO:0007669"/>
    <property type="project" value="UniProtKB-SubCell"/>
</dbReference>
<dbReference type="EC" id="2.7.13.3" evidence="3"/>
<dbReference type="Pfam" id="PF07568">
    <property type="entry name" value="HisKA_2"/>
    <property type="match status" value="1"/>
</dbReference>
<evidence type="ECO:0000313" key="18">
    <source>
        <dbReference type="Proteomes" id="UP000236268"/>
    </source>
</evidence>
<dbReference type="Proteomes" id="UP000236268">
    <property type="component" value="Unassembled WGS sequence"/>
</dbReference>
<keyword evidence="11" id="KW-0902">Two-component regulatory system</keyword>
<evidence type="ECO:0000256" key="4">
    <source>
        <dbReference type="ARBA" id="ARBA00022553"/>
    </source>
</evidence>
<keyword evidence="12 15" id="KW-0472">Membrane</keyword>
<evidence type="ECO:0000256" key="3">
    <source>
        <dbReference type="ARBA" id="ARBA00012438"/>
    </source>
</evidence>
<comment type="catalytic activity">
    <reaction evidence="1">
        <text>ATP + protein L-histidine = ADP + protein N-phospho-L-histidine.</text>
        <dbReference type="EC" id="2.7.13.3"/>
    </reaction>
</comment>
<dbReference type="SMART" id="SM00387">
    <property type="entry name" value="HATPase_c"/>
    <property type="match status" value="1"/>
</dbReference>
<dbReference type="InterPro" id="IPR011495">
    <property type="entry name" value="Sig_transdc_His_kin_sub2_dim/P"/>
</dbReference>
<name>A0A2K1G2C1_9PROT</name>
<evidence type="ECO:0000256" key="6">
    <source>
        <dbReference type="ARBA" id="ARBA00022692"/>
    </source>
</evidence>
<dbReference type="GO" id="GO:0000160">
    <property type="term" value="P:phosphorelay signal transduction system"/>
    <property type="evidence" value="ECO:0007669"/>
    <property type="project" value="UniProtKB-KW"/>
</dbReference>
<evidence type="ECO:0000256" key="8">
    <source>
        <dbReference type="ARBA" id="ARBA00022777"/>
    </source>
</evidence>
<evidence type="ECO:0000313" key="17">
    <source>
        <dbReference type="EMBL" id="PNQ98829.1"/>
    </source>
</evidence>
<evidence type="ECO:0000256" key="1">
    <source>
        <dbReference type="ARBA" id="ARBA00000085"/>
    </source>
</evidence>
<keyword evidence="8 17" id="KW-0418">Kinase</keyword>
<dbReference type="Gene3D" id="1.20.120.620">
    <property type="entry name" value="Backbone structure of the membrane domain of e. Coli histidine kinase receptor kdpd"/>
    <property type="match status" value="1"/>
</dbReference>
<evidence type="ECO:0000256" key="5">
    <source>
        <dbReference type="ARBA" id="ARBA00022679"/>
    </source>
</evidence>
<sequence>MHRIITRAAVLKTLTRFQQYTAATAIVALFVVVRAALDRVLPGYPFLVLLPAVMLVALLFERGTGIFAVVLATVCAWFLFIPPNFSLAWPDLPNSVALVLFVPIAIFMVRSIEDLRKAVDAVNRREQDLQNVVQRLQASDAEKDVLLREVNHRIKNDLQLVAAMLHLQGRKLGSPEAREALGTAAARIGVMGRVHTRLTRRDTEAAVDMKEFLEGLCDDLRSTLVGVQPVAVRVQADPITMPLSHAVPMGLIVNELLTNALKYAFRDGRTGRIDITMRCEPDVCELVVRDDGIGMQGLSPRDGSLGMSLVRSLVHGINGDLYTIEDHGVVHTIRFPHPDAKPNGSASGAPLPAAFRDGSPCAR</sequence>
<keyword evidence="5" id="KW-0808">Transferase</keyword>
<feature type="region of interest" description="Disordered" evidence="14">
    <location>
        <begin position="340"/>
        <end position="363"/>
    </location>
</feature>
<keyword evidence="7" id="KW-0547">Nucleotide-binding</keyword>
<comment type="subcellular location">
    <subcellularLocation>
        <location evidence="2">Membrane</location>
        <topology evidence="2">Multi-pass membrane protein</topology>
    </subcellularLocation>
</comment>
<geneLocation type="plasmid" evidence="17">
    <name>p7unnamed</name>
</geneLocation>
<evidence type="ECO:0000256" key="9">
    <source>
        <dbReference type="ARBA" id="ARBA00022840"/>
    </source>
</evidence>
<dbReference type="InterPro" id="IPR025201">
    <property type="entry name" value="KdpD_TM"/>
</dbReference>
<evidence type="ECO:0000259" key="16">
    <source>
        <dbReference type="PROSITE" id="PS50109"/>
    </source>
</evidence>
<dbReference type="SUPFAM" id="SSF55874">
    <property type="entry name" value="ATPase domain of HSP90 chaperone/DNA topoisomerase II/histidine kinase"/>
    <property type="match status" value="1"/>
</dbReference>
<gene>
    <name evidence="17" type="ORF">C1S70_11810</name>
</gene>
<keyword evidence="17" id="KW-0614">Plasmid</keyword>
<evidence type="ECO:0000256" key="12">
    <source>
        <dbReference type="ARBA" id="ARBA00023136"/>
    </source>
</evidence>
<evidence type="ECO:0000256" key="14">
    <source>
        <dbReference type="SAM" id="MobiDB-lite"/>
    </source>
</evidence>
<evidence type="ECO:0000256" key="11">
    <source>
        <dbReference type="ARBA" id="ARBA00023012"/>
    </source>
</evidence>
<protein>
    <recommendedName>
        <fullName evidence="3">histidine kinase</fullName>
        <ecNumber evidence="3">2.7.13.3</ecNumber>
    </recommendedName>
</protein>
<keyword evidence="10 15" id="KW-1133">Transmembrane helix</keyword>
<dbReference type="InterPro" id="IPR038318">
    <property type="entry name" value="KdpD_sf"/>
</dbReference>
<dbReference type="GO" id="GO:0004673">
    <property type="term" value="F:protein histidine kinase activity"/>
    <property type="evidence" value="ECO:0007669"/>
    <property type="project" value="UniProtKB-EC"/>
</dbReference>
<dbReference type="RefSeq" id="WP_103039908.1">
    <property type="nucleotide sequence ID" value="NZ_POWG01000010.1"/>
</dbReference>
<comment type="caution">
    <text evidence="17">The sequence shown here is derived from an EMBL/GenBank/DDBJ whole genome shotgun (WGS) entry which is preliminary data.</text>
</comment>
<dbReference type="Gene3D" id="3.30.450.20">
    <property type="entry name" value="PAS domain"/>
    <property type="match status" value="1"/>
</dbReference>
<dbReference type="InterPro" id="IPR036890">
    <property type="entry name" value="HATPase_C_sf"/>
</dbReference>
<feature type="transmembrane region" description="Helical" evidence="15">
    <location>
        <begin position="67"/>
        <end position="86"/>
    </location>
</feature>
<dbReference type="PANTHER" id="PTHR41523:SF8">
    <property type="entry name" value="ETHYLENE RESPONSE SENSOR PROTEIN"/>
    <property type="match status" value="1"/>
</dbReference>
<dbReference type="GO" id="GO:0005524">
    <property type="term" value="F:ATP binding"/>
    <property type="evidence" value="ECO:0007669"/>
    <property type="project" value="UniProtKB-KW"/>
</dbReference>
<evidence type="ECO:0000256" key="2">
    <source>
        <dbReference type="ARBA" id="ARBA00004141"/>
    </source>
</evidence>
<keyword evidence="6 15" id="KW-0812">Transmembrane</keyword>
<evidence type="ECO:0000256" key="7">
    <source>
        <dbReference type="ARBA" id="ARBA00022741"/>
    </source>
</evidence>
<dbReference type="InterPro" id="IPR003594">
    <property type="entry name" value="HATPase_dom"/>
</dbReference>
<dbReference type="Pfam" id="PF02518">
    <property type="entry name" value="HATPase_c"/>
    <property type="match status" value="1"/>
</dbReference>
<dbReference type="Gene3D" id="3.30.565.10">
    <property type="entry name" value="Histidine kinase-like ATPase, C-terminal domain"/>
    <property type="match status" value="1"/>
</dbReference>
<feature type="coiled-coil region" evidence="13">
    <location>
        <begin position="112"/>
        <end position="139"/>
    </location>
</feature>
<evidence type="ECO:0000256" key="13">
    <source>
        <dbReference type="SAM" id="Coils"/>
    </source>
</evidence>
<feature type="transmembrane region" description="Helical" evidence="15">
    <location>
        <begin position="20"/>
        <end position="37"/>
    </location>
</feature>
<organism evidence="17 18">
    <name type="scientific">Azospirillum argentinense</name>
    <dbReference type="NCBI Taxonomy" id="2970906"/>
    <lineage>
        <taxon>Bacteria</taxon>
        <taxon>Pseudomonadati</taxon>
        <taxon>Pseudomonadota</taxon>
        <taxon>Alphaproteobacteria</taxon>
        <taxon>Rhodospirillales</taxon>
        <taxon>Azospirillaceae</taxon>
        <taxon>Azospirillum</taxon>
    </lineage>
</organism>
<accession>A0A2K1G2C1</accession>
<evidence type="ECO:0000256" key="15">
    <source>
        <dbReference type="SAM" id="Phobius"/>
    </source>
</evidence>
<dbReference type="PANTHER" id="PTHR41523">
    <property type="entry name" value="TWO-COMPONENT SYSTEM SENSOR PROTEIN"/>
    <property type="match status" value="1"/>
</dbReference>